<dbReference type="OrthoDB" id="277398at2759"/>
<dbReference type="GO" id="GO:0008124">
    <property type="term" value="F:4-alpha-hydroxytetrahydrobiopterin dehydratase activity"/>
    <property type="evidence" value="ECO:0007669"/>
    <property type="project" value="UniProtKB-EC"/>
</dbReference>
<evidence type="ECO:0000256" key="5">
    <source>
        <dbReference type="ARBA" id="ARBA00030497"/>
    </source>
</evidence>
<dbReference type="EC" id="4.2.1.96" evidence="3"/>
<keyword evidence="8" id="KW-1185">Reference proteome</keyword>
<dbReference type="InterPro" id="IPR001533">
    <property type="entry name" value="Pterin_deHydtase"/>
</dbReference>
<dbReference type="Gene3D" id="3.30.1360.20">
    <property type="entry name" value="Transcriptional coactivator/pterin dehydratase"/>
    <property type="match status" value="1"/>
</dbReference>
<comment type="similarity">
    <text evidence="2">Belongs to the pterin-4-alpha-carbinolamine dehydratase family.</text>
</comment>
<name>A0A507BUG1_9FUNG</name>
<sequence>MLKKIRHLSTLAAISRTSLAATSRTSPSSSYIHSVTSRNQPTMQQGNGSPLRSPNTGSGYTFARRSSSNTLSPFNTPAPTMAKLTTDERTKLLPSLLVPPHGNGSWSMLADRDALHRSLRFTNFNAAFGFMTRVALLAEKMEHHPEACFGICSA</sequence>
<dbReference type="Proteomes" id="UP000319731">
    <property type="component" value="Unassembled WGS sequence"/>
</dbReference>
<evidence type="ECO:0000256" key="3">
    <source>
        <dbReference type="ARBA" id="ARBA00013252"/>
    </source>
</evidence>
<feature type="compositionally biased region" description="Low complexity" evidence="6">
    <location>
        <begin position="18"/>
        <end position="30"/>
    </location>
</feature>
<dbReference type="Pfam" id="PF01329">
    <property type="entry name" value="Pterin_4a"/>
    <property type="match status" value="1"/>
</dbReference>
<dbReference type="GO" id="GO:0006729">
    <property type="term" value="P:tetrahydrobiopterin biosynthetic process"/>
    <property type="evidence" value="ECO:0007669"/>
    <property type="project" value="InterPro"/>
</dbReference>
<evidence type="ECO:0000313" key="8">
    <source>
        <dbReference type="Proteomes" id="UP000319731"/>
    </source>
</evidence>
<comment type="caution">
    <text evidence="7">The sequence shown here is derived from an EMBL/GenBank/DDBJ whole genome shotgun (WGS) entry which is preliminary data.</text>
</comment>
<gene>
    <name evidence="7" type="ORF">SmJEL517_g05407</name>
</gene>
<feature type="region of interest" description="Disordered" evidence="6">
    <location>
        <begin position="18"/>
        <end position="78"/>
    </location>
</feature>
<dbReference type="GeneID" id="42006630"/>
<keyword evidence="4" id="KW-0456">Lyase</keyword>
<proteinExistence type="inferred from homology"/>
<dbReference type="InterPro" id="IPR036428">
    <property type="entry name" value="PCD_sf"/>
</dbReference>
<protein>
    <recommendedName>
        <fullName evidence="3">4a-hydroxytetrahydrobiopterin dehydratase</fullName>
        <ecNumber evidence="3">4.2.1.96</ecNumber>
    </recommendedName>
    <alternativeName>
        <fullName evidence="5">4-alpha-hydroxy-tetrahydropterin dehydratase</fullName>
    </alternativeName>
</protein>
<evidence type="ECO:0000313" key="7">
    <source>
        <dbReference type="EMBL" id="TPX31192.1"/>
    </source>
</evidence>
<dbReference type="PANTHER" id="PTHR12599">
    <property type="entry name" value="PTERIN-4-ALPHA-CARBINOLAMINE DEHYDRATASE"/>
    <property type="match status" value="1"/>
</dbReference>
<organism evidence="7 8">
    <name type="scientific">Synchytrium microbalum</name>
    <dbReference type="NCBI Taxonomy" id="1806994"/>
    <lineage>
        <taxon>Eukaryota</taxon>
        <taxon>Fungi</taxon>
        <taxon>Fungi incertae sedis</taxon>
        <taxon>Chytridiomycota</taxon>
        <taxon>Chytridiomycota incertae sedis</taxon>
        <taxon>Chytridiomycetes</taxon>
        <taxon>Synchytriales</taxon>
        <taxon>Synchytriaceae</taxon>
        <taxon>Synchytrium</taxon>
    </lineage>
</organism>
<comment type="catalytic activity">
    <reaction evidence="1">
        <text>(4aS,6R)-4a-hydroxy-L-erythro-5,6,7,8-tetrahydrobiopterin = (6R)-L-erythro-6,7-dihydrobiopterin + H2O</text>
        <dbReference type="Rhea" id="RHEA:11920"/>
        <dbReference type="ChEBI" id="CHEBI:15377"/>
        <dbReference type="ChEBI" id="CHEBI:15642"/>
        <dbReference type="ChEBI" id="CHEBI:43120"/>
        <dbReference type="EC" id="4.2.1.96"/>
    </reaction>
</comment>
<evidence type="ECO:0000256" key="2">
    <source>
        <dbReference type="ARBA" id="ARBA00006472"/>
    </source>
</evidence>
<evidence type="ECO:0000256" key="6">
    <source>
        <dbReference type="SAM" id="MobiDB-lite"/>
    </source>
</evidence>
<dbReference type="STRING" id="1806994.A0A507BUG1"/>
<feature type="compositionally biased region" description="Polar residues" evidence="6">
    <location>
        <begin position="31"/>
        <end position="78"/>
    </location>
</feature>
<accession>A0A507BUG1</accession>
<dbReference type="PANTHER" id="PTHR12599:SF0">
    <property type="entry name" value="PTERIN-4-ALPHA-CARBINOLAMINE DEHYDRATASE"/>
    <property type="match status" value="1"/>
</dbReference>
<dbReference type="RefSeq" id="XP_031022684.1">
    <property type="nucleotide sequence ID" value="XM_031171333.1"/>
</dbReference>
<evidence type="ECO:0000256" key="4">
    <source>
        <dbReference type="ARBA" id="ARBA00023239"/>
    </source>
</evidence>
<dbReference type="AlphaFoldDB" id="A0A507BUG1"/>
<dbReference type="SUPFAM" id="SSF55248">
    <property type="entry name" value="PCD-like"/>
    <property type="match status" value="1"/>
</dbReference>
<evidence type="ECO:0000256" key="1">
    <source>
        <dbReference type="ARBA" id="ARBA00001554"/>
    </source>
</evidence>
<reference evidence="7 8" key="1">
    <citation type="journal article" date="2019" name="Sci. Rep.">
        <title>Comparative genomics of chytrid fungi reveal insights into the obligate biotrophic and pathogenic lifestyle of Synchytrium endobioticum.</title>
        <authorList>
            <person name="van de Vossenberg B.T.L.H."/>
            <person name="Warris S."/>
            <person name="Nguyen H.D.T."/>
            <person name="van Gent-Pelzer M.P.E."/>
            <person name="Joly D.L."/>
            <person name="van de Geest H.C."/>
            <person name="Bonants P.J.M."/>
            <person name="Smith D.S."/>
            <person name="Levesque C.A."/>
            <person name="van der Lee T.A.J."/>
        </authorList>
    </citation>
    <scope>NUCLEOTIDE SEQUENCE [LARGE SCALE GENOMIC DNA]</scope>
    <source>
        <strain evidence="7 8">JEL517</strain>
    </source>
</reference>
<dbReference type="EMBL" id="QEAO01000049">
    <property type="protein sequence ID" value="TPX31192.1"/>
    <property type="molecule type" value="Genomic_DNA"/>
</dbReference>